<dbReference type="KEGG" id="cli:Clim_1000"/>
<dbReference type="PANTHER" id="PTHR10010">
    <property type="entry name" value="SOLUTE CARRIER FAMILY 34 SODIUM PHOSPHATE , MEMBER 2-RELATED"/>
    <property type="match status" value="1"/>
</dbReference>
<dbReference type="AlphaFoldDB" id="B3EC01"/>
<dbReference type="Pfam" id="PF02690">
    <property type="entry name" value="Na_Pi_cotrans"/>
    <property type="match status" value="2"/>
</dbReference>
<feature type="transmembrane region" description="Helical" evidence="6">
    <location>
        <begin position="179"/>
        <end position="204"/>
    </location>
</feature>
<sequence length="559" mass="60372">MENRLFFLPIAISFIGGLALFLYGIRVMSGGLKKAAGSRMRDFIARITDNRFSGLLAGALATMMVQSSSTIMVMLVGLVQSQLMTYVQALSIILGAEIGTTAMAQLISFRIHEYGLPFFATGFALNLLSRKEALRNAGEAFSGFGLFLFGMSIMSGAVAPLRSYGPFLELIGYLENPLYGVLAGMLLTGLIQSSGAFIVIVITLAQQGSLSLEAGIPLLLGSNIGTCITVSLASLGMVRSAKRVALAQVLFNVSGVAVFLFLIPWYADLVRMISPSEGVPGTVIPRQIANAHTLYNVFMAVMFLPLIPFWAKLLIRLIPDSPEETRLQPSVWYITGTALSTPSLALSYARAETSRMNRILERMVGASLPAFTGSVKAKDTVFPDLSVIGGIRMREEKIDFLESKVSDYLIAISRQELGERESQEVFALMTIVKDQESIGDCIEALLQKLPERTAESASGLTAEGMADLTALHAFLCGEVAALTVAVQEMSGSRASGILHGAVDFPVLAGAAEARHLQRLRTLPESAMTHDMHMELLHAFEEMHHYCKSVARSIVNAEGQ</sequence>
<feature type="domain" description="PhoU" evidence="7">
    <location>
        <begin position="386"/>
        <end position="444"/>
    </location>
</feature>
<organism evidence="8 9">
    <name type="scientific">Chlorobium limicola (strain DSM 245 / NBRC 103803 / 6330)</name>
    <dbReference type="NCBI Taxonomy" id="290315"/>
    <lineage>
        <taxon>Bacteria</taxon>
        <taxon>Pseudomonadati</taxon>
        <taxon>Chlorobiota</taxon>
        <taxon>Chlorobiia</taxon>
        <taxon>Chlorobiales</taxon>
        <taxon>Chlorobiaceae</taxon>
        <taxon>Chlorobium/Pelodictyon group</taxon>
        <taxon>Chlorobium</taxon>
    </lineage>
</organism>
<feature type="transmembrane region" description="Helical" evidence="6">
    <location>
        <begin position="244"/>
        <end position="267"/>
    </location>
</feature>
<dbReference type="InterPro" id="IPR003841">
    <property type="entry name" value="Na/Pi_transpt"/>
</dbReference>
<dbReference type="GO" id="GO:0005436">
    <property type="term" value="F:sodium:phosphate symporter activity"/>
    <property type="evidence" value="ECO:0007669"/>
    <property type="project" value="InterPro"/>
</dbReference>
<evidence type="ECO:0000256" key="2">
    <source>
        <dbReference type="ARBA" id="ARBA00022475"/>
    </source>
</evidence>
<dbReference type="STRING" id="290315.Clim_1000"/>
<feature type="transmembrane region" description="Helical" evidence="6">
    <location>
        <begin position="140"/>
        <end position="159"/>
    </location>
</feature>
<feature type="transmembrane region" description="Helical" evidence="6">
    <location>
        <begin position="216"/>
        <end position="238"/>
    </location>
</feature>
<dbReference type="GO" id="GO:0005886">
    <property type="term" value="C:plasma membrane"/>
    <property type="evidence" value="ECO:0007669"/>
    <property type="project" value="UniProtKB-SubCell"/>
</dbReference>
<evidence type="ECO:0000256" key="5">
    <source>
        <dbReference type="ARBA" id="ARBA00023136"/>
    </source>
</evidence>
<dbReference type="PANTHER" id="PTHR10010:SF46">
    <property type="entry name" value="SODIUM-DEPENDENT PHOSPHATE TRANSPORT PROTEIN 2B"/>
    <property type="match status" value="1"/>
</dbReference>
<evidence type="ECO:0000256" key="6">
    <source>
        <dbReference type="SAM" id="Phobius"/>
    </source>
</evidence>
<dbReference type="RefSeq" id="WP_012465955.1">
    <property type="nucleotide sequence ID" value="NC_010803.1"/>
</dbReference>
<dbReference type="HOGENOM" id="CLU_025623_0_1_10"/>
<dbReference type="NCBIfam" id="NF037997">
    <property type="entry name" value="Na_Pi_symport"/>
    <property type="match status" value="1"/>
</dbReference>
<keyword evidence="4 6" id="KW-1133">Transmembrane helix</keyword>
<dbReference type="eggNOG" id="COG1283">
    <property type="taxonomic scope" value="Bacteria"/>
</dbReference>
<dbReference type="EMBL" id="CP001097">
    <property type="protein sequence ID" value="ACD90076.1"/>
    <property type="molecule type" value="Genomic_DNA"/>
</dbReference>
<evidence type="ECO:0000313" key="9">
    <source>
        <dbReference type="Proteomes" id="UP000008841"/>
    </source>
</evidence>
<dbReference type="Pfam" id="PF01895">
    <property type="entry name" value="PhoU"/>
    <property type="match status" value="1"/>
</dbReference>
<dbReference type="GO" id="GO:0044341">
    <property type="term" value="P:sodium-dependent phosphate transport"/>
    <property type="evidence" value="ECO:0007669"/>
    <property type="project" value="InterPro"/>
</dbReference>
<dbReference type="Gene3D" id="1.20.58.220">
    <property type="entry name" value="Phosphate transport system protein phou homolog 2, domain 2"/>
    <property type="match status" value="1"/>
</dbReference>
<gene>
    <name evidence="8" type="ordered locus">Clim_1000</name>
</gene>
<reference evidence="8 9" key="1">
    <citation type="submission" date="2008-05" db="EMBL/GenBank/DDBJ databases">
        <title>Complete sequence of Chlorobium limicola DSM 245.</title>
        <authorList>
            <consortium name="US DOE Joint Genome Institute"/>
            <person name="Lucas S."/>
            <person name="Copeland A."/>
            <person name="Lapidus A."/>
            <person name="Glavina del Rio T."/>
            <person name="Dalin E."/>
            <person name="Tice H."/>
            <person name="Bruce D."/>
            <person name="Goodwin L."/>
            <person name="Pitluck S."/>
            <person name="Schmutz J."/>
            <person name="Larimer F."/>
            <person name="Land M."/>
            <person name="Hauser L."/>
            <person name="Kyrpides N."/>
            <person name="Ovchinnikova G."/>
            <person name="Zhao F."/>
            <person name="Li T."/>
            <person name="Liu Z."/>
            <person name="Overmann J."/>
            <person name="Bryant D.A."/>
            <person name="Richardson P."/>
        </authorList>
    </citation>
    <scope>NUCLEOTIDE SEQUENCE [LARGE SCALE GENOMIC DNA]</scope>
    <source>
        <strain evidence="9">DSM 245 / NBRC 103803 / 6330</strain>
    </source>
</reference>
<proteinExistence type="predicted"/>
<evidence type="ECO:0000259" key="7">
    <source>
        <dbReference type="Pfam" id="PF01895"/>
    </source>
</evidence>
<feature type="transmembrane region" description="Helical" evidence="6">
    <location>
        <begin position="6"/>
        <end position="25"/>
    </location>
</feature>
<dbReference type="OrthoDB" id="9763003at2"/>
<dbReference type="InterPro" id="IPR026022">
    <property type="entry name" value="PhoU_dom"/>
</dbReference>
<feature type="transmembrane region" description="Helical" evidence="6">
    <location>
        <begin position="85"/>
        <end position="107"/>
    </location>
</feature>
<dbReference type="Proteomes" id="UP000008841">
    <property type="component" value="Chromosome"/>
</dbReference>
<name>B3EC01_CHLL2</name>
<evidence type="ECO:0000256" key="3">
    <source>
        <dbReference type="ARBA" id="ARBA00022692"/>
    </source>
</evidence>
<keyword evidence="2" id="KW-1003">Cell membrane</keyword>
<feature type="transmembrane region" description="Helical" evidence="6">
    <location>
        <begin position="293"/>
        <end position="311"/>
    </location>
</feature>
<evidence type="ECO:0000256" key="1">
    <source>
        <dbReference type="ARBA" id="ARBA00004651"/>
    </source>
</evidence>
<comment type="subcellular location">
    <subcellularLocation>
        <location evidence="1">Cell membrane</location>
        <topology evidence="1">Multi-pass membrane protein</topology>
    </subcellularLocation>
</comment>
<keyword evidence="3 6" id="KW-0812">Transmembrane</keyword>
<keyword evidence="5 6" id="KW-0472">Membrane</keyword>
<evidence type="ECO:0000256" key="4">
    <source>
        <dbReference type="ARBA" id="ARBA00022989"/>
    </source>
</evidence>
<protein>
    <submittedName>
        <fullName evidence="8">Na+/Picotransporter</fullName>
    </submittedName>
</protein>
<feature type="transmembrane region" description="Helical" evidence="6">
    <location>
        <begin position="55"/>
        <end position="79"/>
    </location>
</feature>
<dbReference type="InterPro" id="IPR038078">
    <property type="entry name" value="PhoU-like_sf"/>
</dbReference>
<evidence type="ECO:0000313" key="8">
    <source>
        <dbReference type="EMBL" id="ACD90076.1"/>
    </source>
</evidence>
<accession>B3EC01</accession>
<dbReference type="SUPFAM" id="SSF109755">
    <property type="entry name" value="PhoU-like"/>
    <property type="match status" value="1"/>
</dbReference>